<name>A0AAV4YB41_CAEEX</name>
<sequence>MRFEFYVLLEWDEIRSWCIVMQMEKCLGKLGKRSRHSQSLILPHCVISLQQQGRFDLKDPYQLVGNYQRPNSTLYVHRPSPSNKSHSPLNRELRNRQGMNSVISKIYLVRFEITFSWNGMKFRQLQLEVGAL</sequence>
<gene>
    <name evidence="1" type="ORF">CEXT_214771</name>
</gene>
<protein>
    <submittedName>
        <fullName evidence="1">Uncharacterized protein</fullName>
    </submittedName>
</protein>
<comment type="caution">
    <text evidence="1">The sequence shown here is derived from an EMBL/GenBank/DDBJ whole genome shotgun (WGS) entry which is preliminary data.</text>
</comment>
<dbReference type="EMBL" id="BPLR01001784">
    <property type="protein sequence ID" value="GIZ04711.1"/>
    <property type="molecule type" value="Genomic_DNA"/>
</dbReference>
<organism evidence="1 2">
    <name type="scientific">Caerostris extrusa</name>
    <name type="common">Bark spider</name>
    <name type="synonym">Caerostris bankana</name>
    <dbReference type="NCBI Taxonomy" id="172846"/>
    <lineage>
        <taxon>Eukaryota</taxon>
        <taxon>Metazoa</taxon>
        <taxon>Ecdysozoa</taxon>
        <taxon>Arthropoda</taxon>
        <taxon>Chelicerata</taxon>
        <taxon>Arachnida</taxon>
        <taxon>Araneae</taxon>
        <taxon>Araneomorphae</taxon>
        <taxon>Entelegynae</taxon>
        <taxon>Araneoidea</taxon>
        <taxon>Araneidae</taxon>
        <taxon>Caerostris</taxon>
    </lineage>
</organism>
<keyword evidence="2" id="KW-1185">Reference proteome</keyword>
<accession>A0AAV4YB41</accession>
<evidence type="ECO:0000313" key="1">
    <source>
        <dbReference type="EMBL" id="GIZ04711.1"/>
    </source>
</evidence>
<dbReference type="AlphaFoldDB" id="A0AAV4YB41"/>
<evidence type="ECO:0000313" key="2">
    <source>
        <dbReference type="Proteomes" id="UP001054945"/>
    </source>
</evidence>
<reference evidence="1 2" key="1">
    <citation type="submission" date="2021-06" db="EMBL/GenBank/DDBJ databases">
        <title>Caerostris extrusa draft genome.</title>
        <authorList>
            <person name="Kono N."/>
            <person name="Arakawa K."/>
        </authorList>
    </citation>
    <scope>NUCLEOTIDE SEQUENCE [LARGE SCALE GENOMIC DNA]</scope>
</reference>
<dbReference type="Proteomes" id="UP001054945">
    <property type="component" value="Unassembled WGS sequence"/>
</dbReference>
<proteinExistence type="predicted"/>